<organism evidence="1">
    <name type="scientific">hydrothermal vent metagenome</name>
    <dbReference type="NCBI Taxonomy" id="652676"/>
    <lineage>
        <taxon>unclassified sequences</taxon>
        <taxon>metagenomes</taxon>
        <taxon>ecological metagenomes</taxon>
    </lineage>
</organism>
<protein>
    <submittedName>
        <fullName evidence="1">Uncharacterized protein</fullName>
    </submittedName>
</protein>
<feature type="non-terminal residue" evidence="1">
    <location>
        <position position="106"/>
    </location>
</feature>
<gene>
    <name evidence="1" type="ORF">MNBD_ALPHA08-658</name>
</gene>
<name>A0A3B0SJ52_9ZZZZ</name>
<evidence type="ECO:0000313" key="1">
    <source>
        <dbReference type="EMBL" id="VAW00819.1"/>
    </source>
</evidence>
<accession>A0A3B0SJ52</accession>
<reference evidence="1" key="1">
    <citation type="submission" date="2018-06" db="EMBL/GenBank/DDBJ databases">
        <authorList>
            <person name="Zhirakovskaya E."/>
        </authorList>
    </citation>
    <scope>NUCLEOTIDE SEQUENCE</scope>
</reference>
<dbReference type="EMBL" id="UOEC01000180">
    <property type="protein sequence ID" value="VAW00819.1"/>
    <property type="molecule type" value="Genomic_DNA"/>
</dbReference>
<dbReference type="AlphaFoldDB" id="A0A3B0SJ52"/>
<sequence length="106" mass="11796">MSKFVIPRRTAIIFCGLFFSTALQMNTATAVTPAEQYVERVGNSVLAAARAGSVSAFRSLMQRNAAIPTIAIYSLGPYRKKLPASRKKEYYALVTRYIAWVFSKHS</sequence>
<proteinExistence type="predicted"/>